<dbReference type="InterPro" id="IPR036876">
    <property type="entry name" value="UVR_dom_sf"/>
</dbReference>
<dbReference type="Gene3D" id="4.10.860.10">
    <property type="entry name" value="UVR domain"/>
    <property type="match status" value="1"/>
</dbReference>
<keyword evidence="1" id="KW-0227">DNA damage</keyword>
<evidence type="ECO:0000313" key="3">
    <source>
        <dbReference type="EMBL" id="MFD2159776.1"/>
    </source>
</evidence>
<comment type="caution">
    <text evidence="3">The sequence shown here is derived from an EMBL/GenBank/DDBJ whole genome shotgun (WGS) entry which is preliminary data.</text>
</comment>
<dbReference type="InterPro" id="IPR001943">
    <property type="entry name" value="UVR_dom"/>
</dbReference>
<reference evidence="4" key="1">
    <citation type="journal article" date="2019" name="Int. J. Syst. Evol. Microbiol.">
        <title>The Global Catalogue of Microorganisms (GCM) 10K type strain sequencing project: providing services to taxonomists for standard genome sequencing and annotation.</title>
        <authorList>
            <consortium name="The Broad Institute Genomics Platform"/>
            <consortium name="The Broad Institute Genome Sequencing Center for Infectious Disease"/>
            <person name="Wu L."/>
            <person name="Ma J."/>
        </authorList>
    </citation>
    <scope>NUCLEOTIDE SEQUENCE [LARGE SCALE GENOMIC DNA]</scope>
    <source>
        <strain evidence="4">CCUG 57942</strain>
    </source>
</reference>
<feature type="domain" description="UVR" evidence="2">
    <location>
        <begin position="77"/>
        <end position="112"/>
    </location>
</feature>
<dbReference type="PANTHER" id="PTHR38430:SF1">
    <property type="entry name" value="PROTEIN-ARGININE KINASE ACTIVATOR PROTEIN"/>
    <property type="match status" value="1"/>
</dbReference>
<proteinExistence type="predicted"/>
<dbReference type="PANTHER" id="PTHR38430">
    <property type="entry name" value="PROTEIN-ARGININE KINASE ACTIVATOR PROTEIN"/>
    <property type="match status" value="1"/>
</dbReference>
<sequence length="114" mass="12482">MDETPEQAQPAMVADVAQSCEQCGFTLEDYRKVGRLGCSACYQAFRAEIVPALAKMHHGVKHQGKVPSGLADTIALSEQLEALKAEQREAIEKEDFEAAAKLRDQIHALEGKEV</sequence>
<dbReference type="PROSITE" id="PS50151">
    <property type="entry name" value="UVR"/>
    <property type="match status" value="1"/>
</dbReference>
<name>A0ABW4ZCP7_9BACT</name>
<evidence type="ECO:0000256" key="1">
    <source>
        <dbReference type="ARBA" id="ARBA00023236"/>
    </source>
</evidence>
<dbReference type="EMBL" id="JBHUJB010000051">
    <property type="protein sequence ID" value="MFD2159776.1"/>
    <property type="molecule type" value="Genomic_DNA"/>
</dbReference>
<protein>
    <submittedName>
        <fullName evidence="3">UvrB/UvrC motif-containing protein</fullName>
    </submittedName>
</protein>
<keyword evidence="4" id="KW-1185">Reference proteome</keyword>
<accession>A0ABW4ZCP7</accession>
<dbReference type="RefSeq" id="WP_377178413.1">
    <property type="nucleotide sequence ID" value="NZ_JBHUJB010000051.1"/>
</dbReference>
<organism evidence="3 4">
    <name type="scientific">Rubritalea tangerina</name>
    <dbReference type="NCBI Taxonomy" id="430798"/>
    <lineage>
        <taxon>Bacteria</taxon>
        <taxon>Pseudomonadati</taxon>
        <taxon>Verrucomicrobiota</taxon>
        <taxon>Verrucomicrobiia</taxon>
        <taxon>Verrucomicrobiales</taxon>
        <taxon>Rubritaleaceae</taxon>
        <taxon>Rubritalea</taxon>
    </lineage>
</organism>
<evidence type="ECO:0000313" key="4">
    <source>
        <dbReference type="Proteomes" id="UP001597389"/>
    </source>
</evidence>
<dbReference type="InterPro" id="IPR025542">
    <property type="entry name" value="YacH"/>
</dbReference>
<evidence type="ECO:0000259" key="2">
    <source>
        <dbReference type="PROSITE" id="PS50151"/>
    </source>
</evidence>
<dbReference type="Proteomes" id="UP001597389">
    <property type="component" value="Unassembled WGS sequence"/>
</dbReference>
<dbReference type="SUPFAM" id="SSF46600">
    <property type="entry name" value="C-terminal UvrC-binding domain of UvrB"/>
    <property type="match status" value="1"/>
</dbReference>
<keyword evidence="1" id="KW-0742">SOS response</keyword>
<gene>
    <name evidence="3" type="ORF">ACFSW8_12775</name>
</gene>
<dbReference type="Pfam" id="PF02151">
    <property type="entry name" value="UVR"/>
    <property type="match status" value="1"/>
</dbReference>